<reference evidence="2" key="1">
    <citation type="submission" date="2016-11" db="EMBL/GenBank/DDBJ databases">
        <authorList>
            <person name="Varghese N."/>
            <person name="Submissions S."/>
        </authorList>
    </citation>
    <scope>NUCLEOTIDE SEQUENCE [LARGE SCALE GENOMIC DNA]</scope>
    <source>
        <strain evidence="2">CECT 8089</strain>
    </source>
</reference>
<dbReference type="SUPFAM" id="SSF55811">
    <property type="entry name" value="Nudix"/>
    <property type="match status" value="1"/>
</dbReference>
<dbReference type="Gene3D" id="1.10.10.10">
    <property type="entry name" value="Winged helix-like DNA-binding domain superfamily/Winged helix DNA-binding domain"/>
    <property type="match status" value="1"/>
</dbReference>
<dbReference type="SUPFAM" id="SSF46785">
    <property type="entry name" value="Winged helix' DNA-binding domain"/>
    <property type="match status" value="1"/>
</dbReference>
<dbReference type="PANTHER" id="PTHR43736:SF4">
    <property type="entry name" value="SLR1690 PROTEIN"/>
    <property type="match status" value="1"/>
</dbReference>
<dbReference type="OrthoDB" id="542521at2"/>
<keyword evidence="2" id="KW-1185">Reference proteome</keyword>
<evidence type="ECO:0000313" key="2">
    <source>
        <dbReference type="Proteomes" id="UP000184305"/>
    </source>
</evidence>
<gene>
    <name evidence="1" type="ORF">SAMN05216288_4162</name>
</gene>
<dbReference type="InterPro" id="IPR036388">
    <property type="entry name" value="WH-like_DNA-bd_sf"/>
</dbReference>
<dbReference type="STRING" id="1220495.SAMN05216288_4162"/>
<dbReference type="RefSeq" id="WP_073267363.1">
    <property type="nucleotide sequence ID" value="NZ_FRBQ01000007.1"/>
</dbReference>
<dbReference type="Proteomes" id="UP000184305">
    <property type="component" value="Unassembled WGS sequence"/>
</dbReference>
<dbReference type="EMBL" id="FRBQ01000007">
    <property type="protein sequence ID" value="SHM70694.1"/>
    <property type="molecule type" value="Genomic_DNA"/>
</dbReference>
<name>A0A1M7KYF1_9GAMM</name>
<dbReference type="InterPro" id="IPR015797">
    <property type="entry name" value="NUDIX_hydrolase-like_dom_sf"/>
</dbReference>
<dbReference type="PANTHER" id="PTHR43736">
    <property type="entry name" value="ADP-RIBOSE PYROPHOSPHATASE"/>
    <property type="match status" value="1"/>
</dbReference>
<dbReference type="Gene3D" id="3.90.79.10">
    <property type="entry name" value="Nucleoside Triphosphate Pyrophosphohydrolase"/>
    <property type="match status" value="1"/>
</dbReference>
<evidence type="ECO:0000313" key="1">
    <source>
        <dbReference type="EMBL" id="SHM70694.1"/>
    </source>
</evidence>
<proteinExistence type="predicted"/>
<dbReference type="InterPro" id="IPR036390">
    <property type="entry name" value="WH_DNA-bd_sf"/>
</dbReference>
<dbReference type="AlphaFoldDB" id="A0A1M7KYF1"/>
<protein>
    <submittedName>
        <fullName evidence="1">ADP-ribose pyrophosphatase YjhB, NUDIX family</fullName>
    </submittedName>
</protein>
<dbReference type="CDD" id="cd18873">
    <property type="entry name" value="NUDIX_NadM_like"/>
    <property type="match status" value="1"/>
</dbReference>
<sequence>MSSVEVLASVDLIALRMDAESRQLHVLLHRREREPFKGQWALPGVIVNGSTRDANLEAAAHRVLRDKAQVLPRHLEQVGTEGSAERDPRGWSMSTYYLALLPPDTETADDGLRFAPLNEVLDGRLGLPFDHGRLVRLSVERLASKSVYTSLPLYLAAPRFTVLDALNAAQACLGTTINNTSLRKRLEKMKDAGWIRDTGEKNFPKMGRPQQLWELTEQAEGVFVFDRSLLADRASS</sequence>
<accession>A0A1M7KYF1</accession>
<organism evidence="1 2">
    <name type="scientific">Phytopseudomonas punonensis</name>
    <dbReference type="NCBI Taxonomy" id="1220495"/>
    <lineage>
        <taxon>Bacteria</taxon>
        <taxon>Pseudomonadati</taxon>
        <taxon>Pseudomonadota</taxon>
        <taxon>Gammaproteobacteria</taxon>
        <taxon>Pseudomonadales</taxon>
        <taxon>Pseudomonadaceae</taxon>
        <taxon>Phytopseudomonas</taxon>
    </lineage>
</organism>